<organism evidence="1 2">
    <name type="scientific">Araneus ventricosus</name>
    <name type="common">Orbweaver spider</name>
    <name type="synonym">Epeira ventricosa</name>
    <dbReference type="NCBI Taxonomy" id="182803"/>
    <lineage>
        <taxon>Eukaryota</taxon>
        <taxon>Metazoa</taxon>
        <taxon>Ecdysozoa</taxon>
        <taxon>Arthropoda</taxon>
        <taxon>Chelicerata</taxon>
        <taxon>Arachnida</taxon>
        <taxon>Araneae</taxon>
        <taxon>Araneomorphae</taxon>
        <taxon>Entelegynae</taxon>
        <taxon>Araneoidea</taxon>
        <taxon>Araneidae</taxon>
        <taxon>Araneus</taxon>
    </lineage>
</organism>
<gene>
    <name evidence="1" type="ORF">AVEN_52120_1</name>
</gene>
<dbReference type="AlphaFoldDB" id="A0A4Y2E811"/>
<protein>
    <submittedName>
        <fullName evidence="1">Uncharacterized protein</fullName>
    </submittedName>
</protein>
<proteinExistence type="predicted"/>
<dbReference type="Proteomes" id="UP000499080">
    <property type="component" value="Unassembled WGS sequence"/>
</dbReference>
<comment type="caution">
    <text evidence="1">The sequence shown here is derived from an EMBL/GenBank/DDBJ whole genome shotgun (WGS) entry which is preliminary data.</text>
</comment>
<dbReference type="EMBL" id="BGPR01000506">
    <property type="protein sequence ID" value="GBM23915.1"/>
    <property type="molecule type" value="Genomic_DNA"/>
</dbReference>
<evidence type="ECO:0000313" key="1">
    <source>
        <dbReference type="EMBL" id="GBM23915.1"/>
    </source>
</evidence>
<keyword evidence="2" id="KW-1185">Reference proteome</keyword>
<sequence length="164" mass="18277">MHTWSNNEFSGPAGIFRIMGGSKDNTRGSSSNEHSWGNSEFWWANWVYICGHQLEAFLMAPRQYAGSMTALLDNNREFRKATPTQTSVDGASNKNILPNQNRGSLIADQRRVSTLIGKKGILRNLLFPVVKVDRKRRVKSIWSHLAGSVSSGQSEATVHQSSEL</sequence>
<accession>A0A4Y2E811</accession>
<reference evidence="1 2" key="1">
    <citation type="journal article" date="2019" name="Sci. Rep.">
        <title>Orb-weaving spider Araneus ventricosus genome elucidates the spidroin gene catalogue.</title>
        <authorList>
            <person name="Kono N."/>
            <person name="Nakamura H."/>
            <person name="Ohtoshi R."/>
            <person name="Moran D.A.P."/>
            <person name="Shinohara A."/>
            <person name="Yoshida Y."/>
            <person name="Fujiwara M."/>
            <person name="Mori M."/>
            <person name="Tomita M."/>
            <person name="Arakawa K."/>
        </authorList>
    </citation>
    <scope>NUCLEOTIDE SEQUENCE [LARGE SCALE GENOMIC DNA]</scope>
</reference>
<evidence type="ECO:0000313" key="2">
    <source>
        <dbReference type="Proteomes" id="UP000499080"/>
    </source>
</evidence>
<name>A0A4Y2E811_ARAVE</name>